<dbReference type="SUPFAM" id="SSF53474">
    <property type="entry name" value="alpha/beta-Hydrolases"/>
    <property type="match status" value="1"/>
</dbReference>
<dbReference type="SUPFAM" id="SSF51126">
    <property type="entry name" value="Pectin lyase-like"/>
    <property type="match status" value="1"/>
</dbReference>
<dbReference type="Pfam" id="PF02450">
    <property type="entry name" value="LCAT"/>
    <property type="match status" value="1"/>
</dbReference>
<dbReference type="Proteomes" id="UP000231152">
    <property type="component" value="Unassembled WGS sequence"/>
</dbReference>
<evidence type="ECO:0000313" key="3">
    <source>
        <dbReference type="Proteomes" id="UP000231152"/>
    </source>
</evidence>
<dbReference type="EMBL" id="PFET01000005">
    <property type="protein sequence ID" value="PJE76143.1"/>
    <property type="molecule type" value="Genomic_DNA"/>
</dbReference>
<dbReference type="InterPro" id="IPR039448">
    <property type="entry name" value="Beta_helix"/>
</dbReference>
<organism evidence="2 3">
    <name type="scientific">Candidatus Uhrbacteria bacterium CG10_big_fil_rev_8_21_14_0_10_48_11</name>
    <dbReference type="NCBI Taxonomy" id="1975037"/>
    <lineage>
        <taxon>Bacteria</taxon>
        <taxon>Candidatus Uhriibacteriota</taxon>
    </lineage>
</organism>
<dbReference type="NCBIfam" id="NF047446">
    <property type="entry name" value="barrel_OmpL47"/>
    <property type="match status" value="1"/>
</dbReference>
<accession>A0A2M8LFC0</accession>
<dbReference type="GO" id="GO:0006629">
    <property type="term" value="P:lipid metabolic process"/>
    <property type="evidence" value="ECO:0007669"/>
    <property type="project" value="InterPro"/>
</dbReference>
<dbReference type="InterPro" id="IPR058094">
    <property type="entry name" value="Ig-like_OmpL47-like"/>
</dbReference>
<dbReference type="Gene3D" id="3.30.1920.20">
    <property type="match status" value="1"/>
</dbReference>
<dbReference type="AlphaFoldDB" id="A0A2M8LFC0"/>
<proteinExistence type="predicted"/>
<dbReference type="InterPro" id="IPR011050">
    <property type="entry name" value="Pectin_lyase_fold/virulence"/>
</dbReference>
<sequence>MEGNKQSVGYCSIFTRKAVLFMAAFLFVSIAVVPTHSVQATNYDYIDHDTVWGPEAGVHILGQPVVVNAGVTLRIEPGTIIKAGIFGTLLVNGALIANGTSDNPITFTAYKDDSIAGDTNGDGNTGIPTIFDYWPGLRFYAGSSGELSHTLFRYGGNSRLSNEGDQDQIFAKDATLTLRDSKIFDSVYSGTQIEFLRSQVTLERNEIEQSSDVTGYGFGTGLLIRGGNAQIKDNLFHRNGAYAVLFDSHTQYGPATVVFQGNSLYNNGLSYANAFKVKYGIGCDGNDTYDLRNNWWGDATGTKVDANPQGKGEPIRNCDALVSPWLTVPPGLPQNGRRPVLLVPGIAGSELKKGNDKIWLDLTKILFDFNDSFLDVLAMNEDGTPTDPEVTHGDVIRTLNKGIPLISYDYFGGLIDELTTQGYQENTTMFLMPYDWREGMYPLSKELKQKLLDVKEQTHSDVVDVVAHSMGGVVVDNLTGYSPYDTGIGKLIFIGTPHIGAPKALKDLLWGDDLGVPFVLNKNEIKKIVQNMLSVYDLLPNKQYFKINSGYYYDLTQNSAPKVLNLTDMVALFIDKGLNLRGLQDVINAYYPHNFPFTDSNIDAYNISGCDSPTITGIIERPNEEYYLRIGAGDETVPLSSSNYVAPLVAKSYYIRGADHGKMASTPAVRSLVADLLTSGVPSVSELPAGITTSTDGCALQGKFVSVHSPVSLDIHDDSGNHAGPSANGLIENTIPGVYYETIRENKFVFLPSGTFDVTLTGTASGTVDLTVDTYSGELMHEVAYQAMPVTVGSLAQLTITPTSADTELQYDYTGSGQFQDYEATATSSTSAAYDFISPTTTAQLSDTAGNSSWYQEPVTMTLAASDSNSGVAKTEYRTDNGQWVSYTAPVIFNDDGVYRVFYRSTDRVGNVEDEQSVAFSIDRTVPDVSILFENGHEKPTVEGTDAISSAMVLEIGDNTYRVSDEAGNLVTLVFVLKVKKSGSKAKLNEVRYNGIALPVKPITFVNSTVYDKNDELKKIRQKIAVPKYLKVGSIYKGSLDETSITAKLYDEEKDKTVLGGIATVKLLISNGQFSYETD</sequence>
<comment type="caution">
    <text evidence="2">The sequence shown here is derived from an EMBL/GenBank/DDBJ whole genome shotgun (WGS) entry which is preliminary data.</text>
</comment>
<evidence type="ECO:0000259" key="1">
    <source>
        <dbReference type="Pfam" id="PF13229"/>
    </source>
</evidence>
<evidence type="ECO:0000313" key="2">
    <source>
        <dbReference type="EMBL" id="PJE76143.1"/>
    </source>
</evidence>
<feature type="domain" description="Right handed beta helix" evidence="1">
    <location>
        <begin position="158"/>
        <end position="294"/>
    </location>
</feature>
<name>A0A2M8LFC0_9BACT</name>
<dbReference type="Pfam" id="PF13229">
    <property type="entry name" value="Beta_helix"/>
    <property type="match status" value="1"/>
</dbReference>
<dbReference type="GO" id="GO:0008374">
    <property type="term" value="F:O-acyltransferase activity"/>
    <property type="evidence" value="ECO:0007669"/>
    <property type="project" value="InterPro"/>
</dbReference>
<gene>
    <name evidence="2" type="ORF">COV04_01270</name>
</gene>
<dbReference type="PANTHER" id="PTHR11440">
    <property type="entry name" value="LECITHIN-CHOLESTEROL ACYLTRANSFERASE-RELATED"/>
    <property type="match status" value="1"/>
</dbReference>
<dbReference type="InterPro" id="IPR029058">
    <property type="entry name" value="AB_hydrolase_fold"/>
</dbReference>
<reference evidence="2 3" key="1">
    <citation type="submission" date="2017-09" db="EMBL/GenBank/DDBJ databases">
        <title>Depth-based differentiation of microbial function through sediment-hosted aquifers and enrichment of novel symbionts in the deep terrestrial subsurface.</title>
        <authorList>
            <person name="Probst A.J."/>
            <person name="Ladd B."/>
            <person name="Jarett J.K."/>
            <person name="Geller-Mcgrath D.E."/>
            <person name="Sieber C.M."/>
            <person name="Emerson J.B."/>
            <person name="Anantharaman K."/>
            <person name="Thomas B.C."/>
            <person name="Malmstrom R."/>
            <person name="Stieglmeier M."/>
            <person name="Klingl A."/>
            <person name="Woyke T."/>
            <person name="Ryan C.M."/>
            <person name="Banfield J.F."/>
        </authorList>
    </citation>
    <scope>NUCLEOTIDE SEQUENCE [LARGE SCALE GENOMIC DNA]</scope>
    <source>
        <strain evidence="2">CG10_big_fil_rev_8_21_14_0_10_48_11</strain>
    </source>
</reference>
<dbReference type="Gene3D" id="3.40.50.1820">
    <property type="entry name" value="alpha/beta hydrolase"/>
    <property type="match status" value="1"/>
</dbReference>
<dbReference type="InterPro" id="IPR003386">
    <property type="entry name" value="LACT/PDAT_acylTrfase"/>
</dbReference>
<protein>
    <recommendedName>
        <fullName evidence="1">Right handed beta helix domain-containing protein</fullName>
    </recommendedName>
</protein>